<dbReference type="EMBL" id="FOCF01000012">
    <property type="protein sequence ID" value="SEN76248.1"/>
    <property type="molecule type" value="Genomic_DNA"/>
</dbReference>
<dbReference type="Gene3D" id="3.40.190.10">
    <property type="entry name" value="Periplasmic binding protein-like II"/>
    <property type="match status" value="2"/>
</dbReference>
<dbReference type="InterPro" id="IPR005119">
    <property type="entry name" value="LysR_subst-bd"/>
</dbReference>
<dbReference type="PROSITE" id="PS50931">
    <property type="entry name" value="HTH_LYSR"/>
    <property type="match status" value="1"/>
</dbReference>
<keyword evidence="3" id="KW-0238">DNA-binding</keyword>
<dbReference type="GO" id="GO:0003700">
    <property type="term" value="F:DNA-binding transcription factor activity"/>
    <property type="evidence" value="ECO:0007669"/>
    <property type="project" value="InterPro"/>
</dbReference>
<evidence type="ECO:0000256" key="1">
    <source>
        <dbReference type="ARBA" id="ARBA00009437"/>
    </source>
</evidence>
<dbReference type="InterPro" id="IPR037402">
    <property type="entry name" value="YidZ_PBP2"/>
</dbReference>
<evidence type="ECO:0000313" key="7">
    <source>
        <dbReference type="Proteomes" id="UP000199206"/>
    </source>
</evidence>
<sequence length="301" mass="32152">MNMRGVDLNLLTILTAVLEEGGVSRAASRLGMSQPAVSSALERCRHLFGDPLLERHGNAMAPTARGAALRQPLAEIMDTIAGLIGLDPPPLSEVKRVVHLAMADAVATRLGPMLHEALAAQAPGIVLALHPWRGGSAALAELARGPLDLVISVLPASNDPAIHSEIVLRERYLVAMRRDHPAADRFDLDTWLAWPHLIVSASGATDTPVDAALRTIGRSRSIGMVVPSFVMVPNLLAGSDLVALVPALMMDGAVTNSVVTFEPPLPIDGFSLRLAWHRRNTHDVAVQHVASEMMRLANTTR</sequence>
<evidence type="ECO:0000256" key="3">
    <source>
        <dbReference type="ARBA" id="ARBA00023125"/>
    </source>
</evidence>
<dbReference type="InterPro" id="IPR000847">
    <property type="entry name" value="LysR_HTH_N"/>
</dbReference>
<dbReference type="InterPro" id="IPR050389">
    <property type="entry name" value="LysR-type_TF"/>
</dbReference>
<dbReference type="PANTHER" id="PTHR30118">
    <property type="entry name" value="HTH-TYPE TRANSCRIPTIONAL REGULATOR LEUO-RELATED"/>
    <property type="match status" value="1"/>
</dbReference>
<accession>A0A1H8J821</accession>
<dbReference type="Pfam" id="PF00126">
    <property type="entry name" value="HTH_1"/>
    <property type="match status" value="1"/>
</dbReference>
<keyword evidence="2" id="KW-0805">Transcription regulation</keyword>
<keyword evidence="7" id="KW-1185">Reference proteome</keyword>
<dbReference type="Proteomes" id="UP000199206">
    <property type="component" value="Unassembled WGS sequence"/>
</dbReference>
<evidence type="ECO:0000256" key="4">
    <source>
        <dbReference type="ARBA" id="ARBA00023163"/>
    </source>
</evidence>
<reference evidence="7" key="1">
    <citation type="submission" date="2016-10" db="EMBL/GenBank/DDBJ databases">
        <authorList>
            <person name="Varghese N."/>
            <person name="Submissions S."/>
        </authorList>
    </citation>
    <scope>NUCLEOTIDE SEQUENCE [LARGE SCALE GENOMIC DNA]</scope>
    <source>
        <strain evidence="7">S6-262</strain>
    </source>
</reference>
<proteinExistence type="inferred from homology"/>
<gene>
    <name evidence="6" type="ORF">SAMN05192583_3501</name>
</gene>
<dbReference type="SUPFAM" id="SSF53850">
    <property type="entry name" value="Periplasmic binding protein-like II"/>
    <property type="match status" value="1"/>
</dbReference>
<dbReference type="STRING" id="1166340.SAMN05192583_3501"/>
<organism evidence="6 7">
    <name type="scientific">Sphingomonas gellani</name>
    <dbReference type="NCBI Taxonomy" id="1166340"/>
    <lineage>
        <taxon>Bacteria</taxon>
        <taxon>Pseudomonadati</taxon>
        <taxon>Pseudomonadota</taxon>
        <taxon>Alphaproteobacteria</taxon>
        <taxon>Sphingomonadales</taxon>
        <taxon>Sphingomonadaceae</taxon>
        <taxon>Sphingomonas</taxon>
    </lineage>
</organism>
<dbReference type="AlphaFoldDB" id="A0A1H8J821"/>
<keyword evidence="4" id="KW-0804">Transcription</keyword>
<dbReference type="InterPro" id="IPR036390">
    <property type="entry name" value="WH_DNA-bd_sf"/>
</dbReference>
<evidence type="ECO:0000256" key="2">
    <source>
        <dbReference type="ARBA" id="ARBA00023015"/>
    </source>
</evidence>
<dbReference type="RefSeq" id="WP_093667007.1">
    <property type="nucleotide sequence ID" value="NZ_FOCF01000012.1"/>
</dbReference>
<evidence type="ECO:0000313" key="6">
    <source>
        <dbReference type="EMBL" id="SEN76248.1"/>
    </source>
</evidence>
<dbReference type="SUPFAM" id="SSF46785">
    <property type="entry name" value="Winged helix' DNA-binding domain"/>
    <property type="match status" value="1"/>
</dbReference>
<evidence type="ECO:0000259" key="5">
    <source>
        <dbReference type="PROSITE" id="PS50931"/>
    </source>
</evidence>
<protein>
    <submittedName>
        <fullName evidence="6">Transcriptional regulator, LysR family</fullName>
    </submittedName>
</protein>
<dbReference type="OrthoDB" id="8339333at2"/>
<dbReference type="PANTHER" id="PTHR30118:SF15">
    <property type="entry name" value="TRANSCRIPTIONAL REGULATORY PROTEIN"/>
    <property type="match status" value="1"/>
</dbReference>
<dbReference type="CDD" id="cd08417">
    <property type="entry name" value="PBP2_Nitroaromatics_like"/>
    <property type="match status" value="1"/>
</dbReference>
<dbReference type="Pfam" id="PF03466">
    <property type="entry name" value="LysR_substrate"/>
    <property type="match status" value="1"/>
</dbReference>
<dbReference type="Gene3D" id="1.10.10.10">
    <property type="entry name" value="Winged helix-like DNA-binding domain superfamily/Winged helix DNA-binding domain"/>
    <property type="match status" value="1"/>
</dbReference>
<comment type="similarity">
    <text evidence="1">Belongs to the LysR transcriptional regulatory family.</text>
</comment>
<dbReference type="GO" id="GO:0003677">
    <property type="term" value="F:DNA binding"/>
    <property type="evidence" value="ECO:0007669"/>
    <property type="project" value="UniProtKB-KW"/>
</dbReference>
<name>A0A1H8J821_9SPHN</name>
<dbReference type="InterPro" id="IPR036388">
    <property type="entry name" value="WH-like_DNA-bd_sf"/>
</dbReference>
<feature type="domain" description="HTH lysR-type" evidence="5">
    <location>
        <begin position="6"/>
        <end position="63"/>
    </location>
</feature>